<comment type="caution">
    <text evidence="8">The sequence shown here is derived from an EMBL/GenBank/DDBJ whole genome shotgun (WGS) entry which is preliminary data.</text>
</comment>
<dbReference type="PANTHER" id="PTHR33478:SF1">
    <property type="entry name" value="EXTRACELLULAR METALLOPROTEINASE MEP"/>
    <property type="match status" value="1"/>
</dbReference>
<evidence type="ECO:0000256" key="6">
    <source>
        <dbReference type="ARBA" id="ARBA00023049"/>
    </source>
</evidence>
<dbReference type="GO" id="GO:0005615">
    <property type="term" value="C:extracellular space"/>
    <property type="evidence" value="ECO:0007669"/>
    <property type="project" value="InterPro"/>
</dbReference>
<evidence type="ECO:0000256" key="1">
    <source>
        <dbReference type="ARBA" id="ARBA00001947"/>
    </source>
</evidence>
<dbReference type="Gene3D" id="3.10.170.10">
    <property type="match status" value="1"/>
</dbReference>
<dbReference type="AlphaFoldDB" id="A0A0W0EZT8"/>
<evidence type="ECO:0000256" key="5">
    <source>
        <dbReference type="ARBA" id="ARBA00022833"/>
    </source>
</evidence>
<comment type="similarity">
    <text evidence="7">Belongs to the peptidase M36 family.</text>
</comment>
<evidence type="ECO:0000313" key="9">
    <source>
        <dbReference type="Proteomes" id="UP000054988"/>
    </source>
</evidence>
<evidence type="ECO:0000313" key="8">
    <source>
        <dbReference type="EMBL" id="KTB29560.1"/>
    </source>
</evidence>
<accession>A0A0W0EZT8</accession>
<dbReference type="GO" id="GO:0008270">
    <property type="term" value="F:zinc ion binding"/>
    <property type="evidence" value="ECO:0007669"/>
    <property type="project" value="InterPro"/>
</dbReference>
<dbReference type="EMBL" id="LATX01002428">
    <property type="protein sequence ID" value="KTB29560.1"/>
    <property type="molecule type" value="Genomic_DNA"/>
</dbReference>
<evidence type="ECO:0000256" key="2">
    <source>
        <dbReference type="ARBA" id="ARBA00022670"/>
    </source>
</evidence>
<protein>
    <recommendedName>
        <fullName evidence="7">Extracellular metalloproteinase</fullName>
        <ecNumber evidence="7">3.4.24.-</ecNumber>
    </recommendedName>
    <alternativeName>
        <fullName evidence="7">Fungalysin</fullName>
    </alternativeName>
</protein>
<dbReference type="InterPro" id="IPR001842">
    <property type="entry name" value="Peptidase_M36"/>
</dbReference>
<dbReference type="Pfam" id="PF02128">
    <property type="entry name" value="Peptidase_M36"/>
    <property type="match status" value="1"/>
</dbReference>
<comment type="subcellular location">
    <subcellularLocation>
        <location evidence="7">Secreted</location>
    </subcellularLocation>
</comment>
<keyword evidence="5 7" id="KW-0862">Zinc</keyword>
<keyword evidence="4 7" id="KW-0378">Hydrolase</keyword>
<proteinExistence type="inferred from homology"/>
<dbReference type="GO" id="GO:0004222">
    <property type="term" value="F:metalloendopeptidase activity"/>
    <property type="evidence" value="ECO:0007669"/>
    <property type="project" value="InterPro"/>
</dbReference>
<gene>
    <name evidence="8" type="ORF">WG66_17827</name>
</gene>
<comment type="cofactor">
    <cofactor evidence="1 7">
        <name>Zn(2+)</name>
        <dbReference type="ChEBI" id="CHEBI:29105"/>
    </cofactor>
</comment>
<dbReference type="Proteomes" id="UP000054988">
    <property type="component" value="Unassembled WGS sequence"/>
</dbReference>
<keyword evidence="7" id="KW-0865">Zymogen</keyword>
<keyword evidence="2 7" id="KW-0645">Protease</keyword>
<keyword evidence="7" id="KW-0964">Secreted</keyword>
<dbReference type="EC" id="3.4.24.-" evidence="7"/>
<evidence type="ECO:0000256" key="4">
    <source>
        <dbReference type="ARBA" id="ARBA00022801"/>
    </source>
</evidence>
<evidence type="ECO:0000256" key="3">
    <source>
        <dbReference type="ARBA" id="ARBA00022723"/>
    </source>
</evidence>
<evidence type="ECO:0000256" key="7">
    <source>
        <dbReference type="RuleBase" id="RU364017"/>
    </source>
</evidence>
<keyword evidence="6 7" id="KW-0482">Metalloprotease</keyword>
<keyword evidence="3 7" id="KW-0479">Metal-binding</keyword>
<dbReference type="eggNOG" id="ENOG502SIXN">
    <property type="taxonomic scope" value="Eukaryota"/>
</dbReference>
<dbReference type="SUPFAM" id="SSF55486">
    <property type="entry name" value="Metalloproteases ('zincins'), catalytic domain"/>
    <property type="match status" value="1"/>
</dbReference>
<organism evidence="8 9">
    <name type="scientific">Moniliophthora roreri</name>
    <name type="common">Frosty pod rot fungus</name>
    <name type="synonym">Monilia roreri</name>
    <dbReference type="NCBI Taxonomy" id="221103"/>
    <lineage>
        <taxon>Eukaryota</taxon>
        <taxon>Fungi</taxon>
        <taxon>Dikarya</taxon>
        <taxon>Basidiomycota</taxon>
        <taxon>Agaricomycotina</taxon>
        <taxon>Agaricomycetes</taxon>
        <taxon>Agaricomycetidae</taxon>
        <taxon>Agaricales</taxon>
        <taxon>Marasmiineae</taxon>
        <taxon>Marasmiaceae</taxon>
        <taxon>Moniliophthora</taxon>
    </lineage>
</organism>
<sequence length="563" mass="62820">MAWHGRSQVDASPLEISSRRLYNIQYRVFSLKVEVPPQFGVNAETEEDEDEKQFCWTCGLPLVIMPDMHEDLISTIKFKTYEEQQQQHLTHRQKLKLEWDMRKRKQIVMRCTADPSGRRNAFKEITQTLSALPIRFKDNTYSAIGNNRPEIYNVDYSESQQLCREIKTSTHDLVGIRTGSDVEGDEASNMIFTISREKDAEPSEPCSTPTGFSRLLSSLFSSCHMEMRSLLPAITTHNMKHVSRGLAVEVFHPKTNYTTSGKGVDLPKSLVQSSIEEQVVPFLSSQLQVDSANLVLHVLVLTAPHEQDGVPFVNAVANVALKQDRVVAFGQSFVDTTNIADSKPSVEVASVIPRVEQALDGKHNSVQPTVEYLTLQDSSIVLFHVIQVQNEAAMTWHEAYVDAHSGELVSITDFVAQASYKVLPMWKELPTEGYEILVDHQNSVASPFGWHNDGITNTTVTAGNNVITYIGAERPRQPLGQAALSSSTTHAFYVINSFHDVLYLYGFTESTFNFQTNNFDKGGLGNDRVLVSLDDSAGQNNADFATPPDGAVWENADLSDENI</sequence>
<dbReference type="InterPro" id="IPR050371">
    <property type="entry name" value="Fungal_virulence_M36"/>
</dbReference>
<reference evidence="8 9" key="1">
    <citation type="submission" date="2015-12" db="EMBL/GenBank/DDBJ databases">
        <title>Draft genome sequence of Moniliophthora roreri, the causal agent of frosty pod rot of cacao.</title>
        <authorList>
            <person name="Aime M.C."/>
            <person name="Diaz-Valderrama J.R."/>
            <person name="Kijpornyongpan T."/>
            <person name="Phillips-Mora W."/>
        </authorList>
    </citation>
    <scope>NUCLEOTIDE SEQUENCE [LARGE SCALE GENOMIC DNA]</scope>
    <source>
        <strain evidence="8 9">MCA 2952</strain>
    </source>
</reference>
<dbReference type="PANTHER" id="PTHR33478">
    <property type="entry name" value="EXTRACELLULAR METALLOPROTEINASE MEP"/>
    <property type="match status" value="1"/>
</dbReference>
<dbReference type="GO" id="GO:0006508">
    <property type="term" value="P:proteolysis"/>
    <property type="evidence" value="ECO:0007669"/>
    <property type="project" value="UniProtKB-KW"/>
</dbReference>
<name>A0A0W0EZT8_MONRR</name>